<dbReference type="EMBL" id="BMJC01000001">
    <property type="protein sequence ID" value="GGA83759.1"/>
    <property type="molecule type" value="Genomic_DNA"/>
</dbReference>
<sequence length="320" mass="35891">MPKPIALCLLYLLTARFCPAQLHWQRVDTAYGPLPSSMHVYRSTDSMDGFPSVAYFVSARLKDKGILFTATTGQGKRFTPAQYYQIEQFPLLVVNCTFFSFTTNQPLNLVVKDGKLQAYNITSLRGMGNDSLLYYYPTRGAIGIDRKRRADVAWTFTDSARRWPYAFEQMPVIAKGTDTVPSIYDLNDIEWKWWKMRTAVGGGPVLIHDGRIHITDREEQLFPGSNRNGEHHPRTAMGYTRDGRLIILVVQGRTPGVAAGATLQQEADILLHLGCYEALNLDGGGSSCMLVNGKETIHPSDKEGERPVPAVFLIKRTKQE</sequence>
<dbReference type="Pfam" id="PF09992">
    <property type="entry name" value="NAGPA"/>
    <property type="match status" value="1"/>
</dbReference>
<dbReference type="InterPro" id="IPR018711">
    <property type="entry name" value="NAGPA"/>
</dbReference>
<feature type="signal peptide" evidence="1">
    <location>
        <begin position="1"/>
        <end position="20"/>
    </location>
</feature>
<reference evidence="3" key="1">
    <citation type="journal article" date="2014" name="Int. J. Syst. Evol. Microbiol.">
        <title>Complete genome sequence of Corynebacterium casei LMG S-19264T (=DSM 44701T), isolated from a smear-ripened cheese.</title>
        <authorList>
            <consortium name="US DOE Joint Genome Institute (JGI-PGF)"/>
            <person name="Walter F."/>
            <person name="Albersmeier A."/>
            <person name="Kalinowski J."/>
            <person name="Ruckert C."/>
        </authorList>
    </citation>
    <scope>NUCLEOTIDE SEQUENCE</scope>
    <source>
        <strain evidence="3">CGMCC 1.15448</strain>
    </source>
</reference>
<dbReference type="PANTHER" id="PTHR40446:SF2">
    <property type="entry name" value="N-ACETYLGLUCOSAMINE-1-PHOSPHODIESTER ALPHA-N-ACETYLGLUCOSAMINIDASE"/>
    <property type="match status" value="1"/>
</dbReference>
<name>A0A8J2XQQ7_9BACT</name>
<protein>
    <recommendedName>
        <fullName evidence="2">Phosphodiester glycosidase domain-containing protein</fullName>
    </recommendedName>
</protein>
<keyword evidence="4" id="KW-1185">Reference proteome</keyword>
<evidence type="ECO:0000256" key="1">
    <source>
        <dbReference type="SAM" id="SignalP"/>
    </source>
</evidence>
<evidence type="ECO:0000313" key="4">
    <source>
        <dbReference type="Proteomes" id="UP000607559"/>
    </source>
</evidence>
<dbReference type="AlphaFoldDB" id="A0A8J2XQQ7"/>
<evidence type="ECO:0000259" key="2">
    <source>
        <dbReference type="Pfam" id="PF09992"/>
    </source>
</evidence>
<dbReference type="Proteomes" id="UP000607559">
    <property type="component" value="Unassembled WGS sequence"/>
</dbReference>
<keyword evidence="1" id="KW-0732">Signal</keyword>
<reference evidence="3" key="2">
    <citation type="submission" date="2020-09" db="EMBL/GenBank/DDBJ databases">
        <authorList>
            <person name="Sun Q."/>
            <person name="Zhou Y."/>
        </authorList>
    </citation>
    <scope>NUCLEOTIDE SEQUENCE</scope>
    <source>
        <strain evidence="3">CGMCC 1.15448</strain>
    </source>
</reference>
<feature type="domain" description="Phosphodiester glycosidase" evidence="2">
    <location>
        <begin position="178"/>
        <end position="314"/>
    </location>
</feature>
<accession>A0A8J2XQQ7</accession>
<comment type="caution">
    <text evidence="3">The sequence shown here is derived from an EMBL/GenBank/DDBJ whole genome shotgun (WGS) entry which is preliminary data.</text>
</comment>
<evidence type="ECO:0000313" key="3">
    <source>
        <dbReference type="EMBL" id="GGA83759.1"/>
    </source>
</evidence>
<proteinExistence type="predicted"/>
<dbReference type="PANTHER" id="PTHR40446">
    <property type="entry name" value="N-ACETYLGLUCOSAMINE-1-PHOSPHODIESTER ALPHA-N-ACETYLGLUCOSAMINIDASE"/>
    <property type="match status" value="1"/>
</dbReference>
<gene>
    <name evidence="3" type="ORF">GCM10011511_03590</name>
</gene>
<dbReference type="RefSeq" id="WP_188927920.1">
    <property type="nucleotide sequence ID" value="NZ_BMJC01000001.1"/>
</dbReference>
<organism evidence="3 4">
    <name type="scientific">Puia dinghuensis</name>
    <dbReference type="NCBI Taxonomy" id="1792502"/>
    <lineage>
        <taxon>Bacteria</taxon>
        <taxon>Pseudomonadati</taxon>
        <taxon>Bacteroidota</taxon>
        <taxon>Chitinophagia</taxon>
        <taxon>Chitinophagales</taxon>
        <taxon>Chitinophagaceae</taxon>
        <taxon>Puia</taxon>
    </lineage>
</organism>
<feature type="chain" id="PRO_5035257775" description="Phosphodiester glycosidase domain-containing protein" evidence="1">
    <location>
        <begin position="21"/>
        <end position="320"/>
    </location>
</feature>